<evidence type="ECO:0000256" key="1">
    <source>
        <dbReference type="SAM" id="Phobius"/>
    </source>
</evidence>
<accession>A0A4R8I5B2</accession>
<gene>
    <name evidence="2" type="ORF">B0I22_1683</name>
</gene>
<sequence>MKNKEQVFPAFLLVYHLLFAVLAWQYNLQNPSDAYRYWHFTGDWFSYFNVGTDFIKFFNYPFSKILQLPFWAGFVIHSLVGYYAILELYRWALKYISPKKKWSKYLLMLVFLLPNLHFWTSIIGKEPLVFLATTWIITKCSENKYFSLKFALGSLLLILIRPHVAMFLLMAILLTTVWDSKKWNWKKSGLVIGGVLVVSGLYLMTMQLLNRNPFDLAYILERNKASLIAFKRAGSYVPMIDYNWFERILALNFRPLFETPFSWFSVILSVENLIVLMILMGAVGVYIKNFRKVKLNNFAKIAWFFFIISSLFFIQRYSCLGIFVRTKIMYLPFLLIAALQIITQIKSPPRDKA</sequence>
<feature type="transmembrane region" description="Helical" evidence="1">
    <location>
        <begin position="298"/>
        <end position="316"/>
    </location>
</feature>
<dbReference type="AlphaFoldDB" id="A0A4R8I5B2"/>
<proteinExistence type="predicted"/>
<dbReference type="EMBL" id="SOEO01000002">
    <property type="protein sequence ID" value="TDX84087.1"/>
    <property type="molecule type" value="Genomic_DNA"/>
</dbReference>
<dbReference type="RefSeq" id="WP_133944130.1">
    <property type="nucleotide sequence ID" value="NZ_SOEO01000002.1"/>
</dbReference>
<reference evidence="2 3" key="1">
    <citation type="submission" date="2019-03" db="EMBL/GenBank/DDBJ databases">
        <title>Genomic Encyclopedia of Type Strains, Phase III (KMG-III): the genomes of soil and plant-associated and newly described type strains.</title>
        <authorList>
            <person name="Whitman W."/>
        </authorList>
    </citation>
    <scope>NUCLEOTIDE SEQUENCE [LARGE SCALE GENOMIC DNA]</scope>
    <source>
        <strain evidence="2 3">CGMCC 1.12802</strain>
    </source>
</reference>
<keyword evidence="1" id="KW-1133">Transmembrane helix</keyword>
<feature type="transmembrane region" description="Helical" evidence="1">
    <location>
        <begin position="155"/>
        <end position="178"/>
    </location>
</feature>
<dbReference type="Proteomes" id="UP000295313">
    <property type="component" value="Unassembled WGS sequence"/>
</dbReference>
<feature type="transmembrane region" description="Helical" evidence="1">
    <location>
        <begin position="7"/>
        <end position="26"/>
    </location>
</feature>
<feature type="transmembrane region" description="Helical" evidence="1">
    <location>
        <begin position="70"/>
        <end position="93"/>
    </location>
</feature>
<evidence type="ECO:0008006" key="4">
    <source>
        <dbReference type="Google" id="ProtNLM"/>
    </source>
</evidence>
<feature type="transmembrane region" description="Helical" evidence="1">
    <location>
        <begin position="190"/>
        <end position="209"/>
    </location>
</feature>
<name>A0A4R8I5B2_9FLAO</name>
<evidence type="ECO:0000313" key="3">
    <source>
        <dbReference type="Proteomes" id="UP000295313"/>
    </source>
</evidence>
<protein>
    <recommendedName>
        <fullName evidence="4">Dolichyl-phosphate-mannose-protein mannosyltransferase</fullName>
    </recommendedName>
</protein>
<keyword evidence="1" id="KW-0812">Transmembrane</keyword>
<keyword evidence="3" id="KW-1185">Reference proteome</keyword>
<organism evidence="2 3">
    <name type="scientific">Epilithonimonas xixisoli</name>
    <dbReference type="NCBI Taxonomy" id="1476462"/>
    <lineage>
        <taxon>Bacteria</taxon>
        <taxon>Pseudomonadati</taxon>
        <taxon>Bacteroidota</taxon>
        <taxon>Flavobacteriia</taxon>
        <taxon>Flavobacteriales</taxon>
        <taxon>Weeksellaceae</taxon>
        <taxon>Chryseobacterium group</taxon>
        <taxon>Epilithonimonas</taxon>
    </lineage>
</organism>
<dbReference type="OrthoDB" id="975915at2"/>
<feature type="transmembrane region" description="Helical" evidence="1">
    <location>
        <begin position="105"/>
        <end position="124"/>
    </location>
</feature>
<feature type="transmembrane region" description="Helical" evidence="1">
    <location>
        <begin position="261"/>
        <end position="286"/>
    </location>
</feature>
<keyword evidence="1" id="KW-0472">Membrane</keyword>
<feature type="transmembrane region" description="Helical" evidence="1">
    <location>
        <begin position="328"/>
        <end position="345"/>
    </location>
</feature>
<evidence type="ECO:0000313" key="2">
    <source>
        <dbReference type="EMBL" id="TDX84087.1"/>
    </source>
</evidence>
<comment type="caution">
    <text evidence="2">The sequence shown here is derived from an EMBL/GenBank/DDBJ whole genome shotgun (WGS) entry which is preliminary data.</text>
</comment>